<feature type="domain" description="Response regulatory" evidence="4">
    <location>
        <begin position="184"/>
        <end position="293"/>
    </location>
</feature>
<keyword evidence="1 2" id="KW-0597">Phosphoprotein</keyword>
<feature type="modified residue" description="4-aspartylphosphate" evidence="2">
    <location>
        <position position="231"/>
    </location>
</feature>
<dbReference type="InterPro" id="IPR050595">
    <property type="entry name" value="Bact_response_regulator"/>
</dbReference>
<dbReference type="EMBL" id="NHOA01000156">
    <property type="protein sequence ID" value="PHQ37453.1"/>
    <property type="molecule type" value="Genomic_DNA"/>
</dbReference>
<evidence type="ECO:0000259" key="4">
    <source>
        <dbReference type="PROSITE" id="PS50110"/>
    </source>
</evidence>
<evidence type="ECO:0000313" key="5">
    <source>
        <dbReference type="EMBL" id="PHQ37453.1"/>
    </source>
</evidence>
<dbReference type="Gene3D" id="3.40.50.2300">
    <property type="match status" value="1"/>
</dbReference>
<reference evidence="5 6" key="1">
    <citation type="journal article" date="2014" name="Front. Microbiol.">
        <title>Population and genomic analysis of the genus Halorubrum.</title>
        <authorList>
            <person name="Fullmer M.S."/>
            <person name="Soucy S.M."/>
            <person name="Swithers K.S."/>
            <person name="Makkay A.M."/>
            <person name="Wheeler R."/>
            <person name="Ventosa A."/>
            <person name="Gogarten J.P."/>
            <person name="Papke R.T."/>
        </authorList>
    </citation>
    <scope>NUCLEOTIDE SEQUENCE [LARGE SCALE GENOMIC DNA]</scope>
    <source>
        <strain evidence="5 6">C49</strain>
    </source>
</reference>
<keyword evidence="6" id="KW-1185">Reference proteome</keyword>
<evidence type="ECO:0000256" key="1">
    <source>
        <dbReference type="ARBA" id="ARBA00022553"/>
    </source>
</evidence>
<proteinExistence type="predicted"/>
<feature type="region of interest" description="Disordered" evidence="3">
    <location>
        <begin position="96"/>
        <end position="119"/>
    </location>
</feature>
<feature type="region of interest" description="Disordered" evidence="3">
    <location>
        <begin position="143"/>
        <end position="182"/>
    </location>
</feature>
<accession>A0A2G1WEP9</accession>
<dbReference type="InterPro" id="IPR011006">
    <property type="entry name" value="CheY-like_superfamily"/>
</dbReference>
<dbReference type="Proteomes" id="UP000222824">
    <property type="component" value="Unassembled WGS sequence"/>
</dbReference>
<dbReference type="SUPFAM" id="SSF52172">
    <property type="entry name" value="CheY-like"/>
    <property type="match status" value="1"/>
</dbReference>
<dbReference type="AlphaFoldDB" id="A0A2G1WEP9"/>
<dbReference type="GO" id="GO:0000160">
    <property type="term" value="P:phosphorelay signal transduction system"/>
    <property type="evidence" value="ECO:0007669"/>
    <property type="project" value="InterPro"/>
</dbReference>
<organism evidence="5 6">
    <name type="scientific">Halorubrum persicum</name>
    <dbReference type="NCBI Taxonomy" id="1383844"/>
    <lineage>
        <taxon>Archaea</taxon>
        <taxon>Methanobacteriati</taxon>
        <taxon>Methanobacteriota</taxon>
        <taxon>Stenosarchaea group</taxon>
        <taxon>Halobacteria</taxon>
        <taxon>Halobacteriales</taxon>
        <taxon>Haloferacaceae</taxon>
        <taxon>Halorubrum</taxon>
    </lineage>
</organism>
<name>A0A2G1WEP9_9EURY</name>
<dbReference type="PROSITE" id="PS50110">
    <property type="entry name" value="RESPONSE_REGULATORY"/>
    <property type="match status" value="1"/>
</dbReference>
<dbReference type="PANTHER" id="PTHR44591">
    <property type="entry name" value="STRESS RESPONSE REGULATOR PROTEIN 1"/>
    <property type="match status" value="1"/>
</dbReference>
<dbReference type="InterPro" id="IPR013971">
    <property type="entry name" value="HalX_domain"/>
</dbReference>
<protein>
    <recommendedName>
        <fullName evidence="4">Response regulatory domain-containing protein</fullName>
    </recommendedName>
</protein>
<feature type="compositionally biased region" description="Basic and acidic residues" evidence="3">
    <location>
        <begin position="46"/>
        <end position="55"/>
    </location>
</feature>
<evidence type="ECO:0000256" key="2">
    <source>
        <dbReference type="PROSITE-ProRule" id="PRU00169"/>
    </source>
</evidence>
<feature type="region of interest" description="Disordered" evidence="3">
    <location>
        <begin position="24"/>
        <end position="59"/>
    </location>
</feature>
<evidence type="ECO:0000313" key="6">
    <source>
        <dbReference type="Proteomes" id="UP000222824"/>
    </source>
</evidence>
<feature type="compositionally biased region" description="Basic and acidic residues" evidence="3">
    <location>
        <begin position="143"/>
        <end position="168"/>
    </location>
</feature>
<dbReference type="InterPro" id="IPR001789">
    <property type="entry name" value="Sig_transdc_resp-reg_receiver"/>
</dbReference>
<evidence type="ECO:0000256" key="3">
    <source>
        <dbReference type="SAM" id="MobiDB-lite"/>
    </source>
</evidence>
<dbReference type="Pfam" id="PF08663">
    <property type="entry name" value="HalX"/>
    <property type="match status" value="1"/>
</dbReference>
<sequence>MGVVEVAVQRHVGAENRRLPGRVHRLPSRSDRLGDQFQRPHPAGEAVDKRRERSDPLAGRVGDAVVSVDAPVREGDHVAVVEPSRQAGAERVVLHRSPRPTSPHPVNPVGLRGPASDRSAAIGPGIGRRFISLRWRHPVVEGHERVSADDSDRRRRSETAPGRSEPRSRGFTTMSNESDSADPTVLVVEDDRDLAATYSRWLEPEYDVRTSNSGSGALTWYDSEVSVVILDRRMPDIPGSTVIQKMNERDIEDQKAMLTSTEPGCDLVDIPCDEYLTKPLTKAELRETVNELQLRSQLDDELQRYFRLTSKIVAIETSSTAGTEAALEDLRREVNRIRGQIQERIDELNGFDPAFRTIE</sequence>
<dbReference type="SMART" id="SM00448">
    <property type="entry name" value="REC"/>
    <property type="match status" value="1"/>
</dbReference>
<gene>
    <name evidence="5" type="ORF">DJ69_16990</name>
</gene>
<dbReference type="PANTHER" id="PTHR44591:SF3">
    <property type="entry name" value="RESPONSE REGULATORY DOMAIN-CONTAINING PROTEIN"/>
    <property type="match status" value="1"/>
</dbReference>
<dbReference type="Pfam" id="PF00072">
    <property type="entry name" value="Response_reg"/>
    <property type="match status" value="1"/>
</dbReference>
<comment type="caution">
    <text evidence="5">The sequence shown here is derived from an EMBL/GenBank/DDBJ whole genome shotgun (WGS) entry which is preliminary data.</text>
</comment>